<proteinExistence type="inferred from homology"/>
<evidence type="ECO:0000256" key="1">
    <source>
        <dbReference type="ARBA" id="ARBA00001968"/>
    </source>
</evidence>
<evidence type="ECO:0000256" key="3">
    <source>
        <dbReference type="ARBA" id="ARBA00006958"/>
    </source>
</evidence>
<evidence type="ECO:0000259" key="8">
    <source>
        <dbReference type="Pfam" id="PF13359"/>
    </source>
</evidence>
<dbReference type="GO" id="GO:0016787">
    <property type="term" value="F:hydrolase activity"/>
    <property type="evidence" value="ECO:0007669"/>
    <property type="project" value="UniProtKB-KW"/>
</dbReference>
<dbReference type="GO" id="GO:0005634">
    <property type="term" value="C:nucleus"/>
    <property type="evidence" value="ECO:0007669"/>
    <property type="project" value="UniProtKB-SubCell"/>
</dbReference>
<keyword evidence="4" id="KW-0540">Nuclease</keyword>
<comment type="subcellular location">
    <subcellularLocation>
        <location evidence="2">Nucleus</location>
    </subcellularLocation>
</comment>
<dbReference type="PANTHER" id="PTHR22930:SF85">
    <property type="entry name" value="GH03217P-RELATED"/>
    <property type="match status" value="1"/>
</dbReference>
<dbReference type="InterPro" id="IPR027806">
    <property type="entry name" value="HARBI1_dom"/>
</dbReference>
<keyword evidence="5" id="KW-0479">Metal-binding</keyword>
<feature type="domain" description="DDE Tnp4" evidence="8">
    <location>
        <begin position="220"/>
        <end position="332"/>
    </location>
</feature>
<protein>
    <recommendedName>
        <fullName evidence="8">DDE Tnp4 domain-containing protein</fullName>
    </recommendedName>
</protein>
<evidence type="ECO:0000256" key="2">
    <source>
        <dbReference type="ARBA" id="ARBA00004123"/>
    </source>
</evidence>
<organism evidence="9 10">
    <name type="scientific">Puccinia coronata f. sp. avenae</name>
    <dbReference type="NCBI Taxonomy" id="200324"/>
    <lineage>
        <taxon>Eukaryota</taxon>
        <taxon>Fungi</taxon>
        <taxon>Dikarya</taxon>
        <taxon>Basidiomycota</taxon>
        <taxon>Pucciniomycotina</taxon>
        <taxon>Pucciniomycetes</taxon>
        <taxon>Pucciniales</taxon>
        <taxon>Pucciniaceae</taxon>
        <taxon>Puccinia</taxon>
    </lineage>
</organism>
<dbReference type="PANTHER" id="PTHR22930">
    <property type="match status" value="1"/>
</dbReference>
<dbReference type="InterPro" id="IPR045249">
    <property type="entry name" value="HARBI1-like"/>
</dbReference>
<sequence>MRQYSERQNLIRDVSLILSHLENNDTDDMASRAVRIRPFPTLGQLAFPRSQILQTTYNTLFSKTAEYTDILQHVLSQRYLHPRRSPKSRGEFDIEKLFNMSDSEFRQAARTSKDGFMHVLDKIVGHEVFHRGGRRPQLPIPHQLALTLERLGSNGNGASIGRFSRNLTVGRGTVVKVLRWVVEALISLGQTYVQWPNKDRCTEISDVMRKEGFPGCVGFVDGTTIPMFQRPGFDGEVFFDRKKRYSLNAQIVCDCDKYITMFSTGWPGSTGNSKSYKRMQLHLDPTQFFDEGQYLLADSAYKSSHTVIPGYKYPASNIQINADFNYCLAKARV</sequence>
<dbReference type="EMBL" id="PGCI01000608">
    <property type="protein sequence ID" value="PLW24503.1"/>
    <property type="molecule type" value="Genomic_DNA"/>
</dbReference>
<dbReference type="GO" id="GO:0004518">
    <property type="term" value="F:nuclease activity"/>
    <property type="evidence" value="ECO:0007669"/>
    <property type="project" value="UniProtKB-KW"/>
</dbReference>
<reference evidence="9 10" key="1">
    <citation type="submission" date="2017-11" db="EMBL/GenBank/DDBJ databases">
        <title>De novo assembly and phasing of dikaryotic genomes from two isolates of Puccinia coronata f. sp. avenae, the causal agent of oat crown rust.</title>
        <authorList>
            <person name="Miller M.E."/>
            <person name="Zhang Y."/>
            <person name="Omidvar V."/>
            <person name="Sperschneider J."/>
            <person name="Schwessinger B."/>
            <person name="Raley C."/>
            <person name="Palmer J.M."/>
            <person name="Garnica D."/>
            <person name="Upadhyaya N."/>
            <person name="Rathjen J."/>
            <person name="Taylor J.M."/>
            <person name="Park R.F."/>
            <person name="Dodds P.N."/>
            <person name="Hirsch C.D."/>
            <person name="Kianian S.F."/>
            <person name="Figueroa M."/>
        </authorList>
    </citation>
    <scope>NUCLEOTIDE SEQUENCE [LARGE SCALE GENOMIC DNA]</scope>
    <source>
        <strain evidence="9">12SD80</strain>
    </source>
</reference>
<evidence type="ECO:0000256" key="4">
    <source>
        <dbReference type="ARBA" id="ARBA00022722"/>
    </source>
</evidence>
<keyword evidence="6" id="KW-0378">Hydrolase</keyword>
<evidence type="ECO:0000256" key="6">
    <source>
        <dbReference type="ARBA" id="ARBA00022801"/>
    </source>
</evidence>
<dbReference type="AlphaFoldDB" id="A0A2N5TG88"/>
<evidence type="ECO:0000313" key="10">
    <source>
        <dbReference type="Proteomes" id="UP000235392"/>
    </source>
</evidence>
<dbReference type="GO" id="GO:0046872">
    <property type="term" value="F:metal ion binding"/>
    <property type="evidence" value="ECO:0007669"/>
    <property type="project" value="UniProtKB-KW"/>
</dbReference>
<comment type="caution">
    <text evidence="9">The sequence shown here is derived from an EMBL/GenBank/DDBJ whole genome shotgun (WGS) entry which is preliminary data.</text>
</comment>
<accession>A0A2N5TG88</accession>
<comment type="cofactor">
    <cofactor evidence="1">
        <name>a divalent metal cation</name>
        <dbReference type="ChEBI" id="CHEBI:60240"/>
    </cofactor>
</comment>
<gene>
    <name evidence="9" type="ORF">PCASD_07461</name>
</gene>
<comment type="similarity">
    <text evidence="3">Belongs to the HARBI1 family.</text>
</comment>
<name>A0A2N5TG88_9BASI</name>
<evidence type="ECO:0000256" key="7">
    <source>
        <dbReference type="ARBA" id="ARBA00023242"/>
    </source>
</evidence>
<evidence type="ECO:0000313" key="9">
    <source>
        <dbReference type="EMBL" id="PLW24503.1"/>
    </source>
</evidence>
<evidence type="ECO:0000256" key="5">
    <source>
        <dbReference type="ARBA" id="ARBA00022723"/>
    </source>
</evidence>
<dbReference type="Pfam" id="PF13359">
    <property type="entry name" value="DDE_Tnp_4"/>
    <property type="match status" value="1"/>
</dbReference>
<keyword evidence="7" id="KW-0539">Nucleus</keyword>
<dbReference type="Proteomes" id="UP000235392">
    <property type="component" value="Unassembled WGS sequence"/>
</dbReference>